<keyword evidence="5" id="KW-0378">Hydrolase</keyword>
<dbReference type="Pfam" id="PF05649">
    <property type="entry name" value="Peptidase_M13_N"/>
    <property type="match status" value="1"/>
</dbReference>
<dbReference type="RefSeq" id="WP_249830977.1">
    <property type="nucleotide sequence ID" value="NZ_JAMGBE010000002.1"/>
</dbReference>
<feature type="domain" description="Peptidase M13 N-terminal" evidence="10">
    <location>
        <begin position="62"/>
        <end position="427"/>
    </location>
</feature>
<evidence type="ECO:0000313" key="12">
    <source>
        <dbReference type="Proteomes" id="UP001165342"/>
    </source>
</evidence>
<dbReference type="CDD" id="cd08662">
    <property type="entry name" value="M13"/>
    <property type="match status" value="1"/>
</dbReference>
<proteinExistence type="inferred from homology"/>
<feature type="signal peptide" evidence="8">
    <location>
        <begin position="1"/>
        <end position="29"/>
    </location>
</feature>
<evidence type="ECO:0000256" key="3">
    <source>
        <dbReference type="ARBA" id="ARBA00022670"/>
    </source>
</evidence>
<evidence type="ECO:0000256" key="6">
    <source>
        <dbReference type="ARBA" id="ARBA00022833"/>
    </source>
</evidence>
<keyword evidence="8" id="KW-0732">Signal</keyword>
<dbReference type="SUPFAM" id="SSF55486">
    <property type="entry name" value="Metalloproteases ('zincins'), catalytic domain"/>
    <property type="match status" value="1"/>
</dbReference>
<dbReference type="PANTHER" id="PTHR11733">
    <property type="entry name" value="ZINC METALLOPROTEASE FAMILY M13 NEPRILYSIN-RELATED"/>
    <property type="match status" value="1"/>
</dbReference>
<keyword evidence="4" id="KW-0479">Metal-binding</keyword>
<evidence type="ECO:0000256" key="4">
    <source>
        <dbReference type="ARBA" id="ARBA00022723"/>
    </source>
</evidence>
<organism evidence="11 12">
    <name type="scientific">Sphingomonas hankyongi</name>
    <dbReference type="NCBI Taxonomy" id="2908209"/>
    <lineage>
        <taxon>Bacteria</taxon>
        <taxon>Pseudomonadati</taxon>
        <taxon>Pseudomonadota</taxon>
        <taxon>Alphaproteobacteria</taxon>
        <taxon>Sphingomonadales</taxon>
        <taxon>Sphingomonadaceae</taxon>
        <taxon>Sphingomonas</taxon>
    </lineage>
</organism>
<keyword evidence="12" id="KW-1185">Reference proteome</keyword>
<dbReference type="InterPro" id="IPR000718">
    <property type="entry name" value="Peptidase_M13"/>
</dbReference>
<dbReference type="EMBL" id="JAMGBE010000002">
    <property type="protein sequence ID" value="MCL6729480.1"/>
    <property type="molecule type" value="Genomic_DNA"/>
</dbReference>
<evidence type="ECO:0000259" key="9">
    <source>
        <dbReference type="Pfam" id="PF01431"/>
    </source>
</evidence>
<dbReference type="PANTHER" id="PTHR11733:SF167">
    <property type="entry name" value="FI17812P1-RELATED"/>
    <property type="match status" value="1"/>
</dbReference>
<evidence type="ECO:0000256" key="1">
    <source>
        <dbReference type="ARBA" id="ARBA00001947"/>
    </source>
</evidence>
<dbReference type="Gene3D" id="1.10.1380.10">
    <property type="entry name" value="Neutral endopeptidase , domain2"/>
    <property type="match status" value="1"/>
</dbReference>
<comment type="caution">
    <text evidence="11">The sequence shown here is derived from an EMBL/GenBank/DDBJ whole genome shotgun (WGS) entry which is preliminary data.</text>
</comment>
<protein>
    <submittedName>
        <fullName evidence="11">M13 family metallopeptidase</fullName>
    </submittedName>
</protein>
<gene>
    <name evidence="11" type="ORF">LZ538_05335</name>
</gene>
<dbReference type="Pfam" id="PF01431">
    <property type="entry name" value="Peptidase_M13"/>
    <property type="match status" value="1"/>
</dbReference>
<dbReference type="InterPro" id="IPR042089">
    <property type="entry name" value="Peptidase_M13_dom_2"/>
</dbReference>
<feature type="domain" description="Peptidase M13 C-terminal" evidence="9">
    <location>
        <begin position="479"/>
        <end position="680"/>
    </location>
</feature>
<dbReference type="Gene3D" id="3.40.390.10">
    <property type="entry name" value="Collagenase (Catalytic Domain)"/>
    <property type="match status" value="1"/>
</dbReference>
<feature type="chain" id="PRO_5045130605" evidence="8">
    <location>
        <begin position="30"/>
        <end position="683"/>
    </location>
</feature>
<evidence type="ECO:0000256" key="7">
    <source>
        <dbReference type="ARBA" id="ARBA00023049"/>
    </source>
</evidence>
<reference evidence="11" key="1">
    <citation type="submission" date="2022-05" db="EMBL/GenBank/DDBJ databases">
        <authorList>
            <person name="Jo J.-H."/>
            <person name="Im W.-T."/>
        </authorList>
    </citation>
    <scope>NUCLEOTIDE SEQUENCE</scope>
    <source>
        <strain evidence="11">SE220</strain>
    </source>
</reference>
<keyword evidence="3" id="KW-0645">Protease</keyword>
<evidence type="ECO:0000256" key="5">
    <source>
        <dbReference type="ARBA" id="ARBA00022801"/>
    </source>
</evidence>
<dbReference type="PROSITE" id="PS51885">
    <property type="entry name" value="NEPRILYSIN"/>
    <property type="match status" value="1"/>
</dbReference>
<evidence type="ECO:0000256" key="2">
    <source>
        <dbReference type="ARBA" id="ARBA00007357"/>
    </source>
</evidence>
<dbReference type="InterPro" id="IPR018497">
    <property type="entry name" value="Peptidase_M13_C"/>
</dbReference>
<dbReference type="InterPro" id="IPR008753">
    <property type="entry name" value="Peptidase_M13_N"/>
</dbReference>
<dbReference type="Proteomes" id="UP001165342">
    <property type="component" value="Unassembled WGS sequence"/>
</dbReference>
<evidence type="ECO:0000256" key="8">
    <source>
        <dbReference type="SAM" id="SignalP"/>
    </source>
</evidence>
<comment type="similarity">
    <text evidence="2">Belongs to the peptidase M13 family.</text>
</comment>
<sequence>MALFDSTRLSRAGALLLACTALSATPAAAQQDSAGSNAAASRVVHFGTWGVDLGTRDLSVNPGDDFQRYAAGKWMDETDIPADKSQNGVGSELADRNQEQLRAIVMGAAADSQLGAFYGSYMDEGRLEQLDAAPLKADLDRVSAIKDKAEFLRHMASTQWDFGSTLFGVGVGPDPDNPKMNLMFVGTSGLGLPDRDYYLLDKYKKQRDAYRAYIERTLGMIGTPNASAEADKIMILETEMAKLSWAQADLRDIDKINNPMNAAQLAAYAPGFDWASFFETSKASSPKMIVADNTAVKAMAVLFDKTPLETLKTWQRFKVADQASNYLSKRFVDSKFEFTKTLSGATELRPRWRRGITEVDNRLGELLGQTYVQRYFSPKSKAMMEELVGNLKKAAAKRIEGNSWMSPATKKSAIAKLARMDVMVGYPEKFRDFSGLEMKAGDLYGNVKRSSAFEWAYQLSDLNKPVDRKKWAMSPATVNAYNGGLENKIVFPAGILQPPFFDSEADTAVNYGSIGAVIGHEIMHGFDDQGRKIDENGAVRDWWTKEDATRFKALTSDLGKQYSSYEAAPGVFINGDLTMGENIGDMSGLEVAYEAYKMALGGKEAPVVDGLTGDQRFFLAYAQAWRGEQRDDAIKTQVASDPHSPRRYRIIGPLRNLDAWYNAFKIDPKSKFYIPPERRVRLW</sequence>
<dbReference type="PRINTS" id="PR00786">
    <property type="entry name" value="NEPRILYSIN"/>
</dbReference>
<name>A0ABT0S0U4_9SPHN</name>
<evidence type="ECO:0000313" key="11">
    <source>
        <dbReference type="EMBL" id="MCL6729480.1"/>
    </source>
</evidence>
<keyword evidence="6" id="KW-0862">Zinc</keyword>
<keyword evidence="7" id="KW-0482">Metalloprotease</keyword>
<evidence type="ECO:0000259" key="10">
    <source>
        <dbReference type="Pfam" id="PF05649"/>
    </source>
</evidence>
<comment type="cofactor">
    <cofactor evidence="1">
        <name>Zn(2+)</name>
        <dbReference type="ChEBI" id="CHEBI:29105"/>
    </cofactor>
</comment>
<accession>A0ABT0S0U4</accession>
<dbReference type="InterPro" id="IPR024079">
    <property type="entry name" value="MetalloPept_cat_dom_sf"/>
</dbReference>